<evidence type="ECO:0000256" key="7">
    <source>
        <dbReference type="ARBA" id="ARBA00034808"/>
    </source>
</evidence>
<gene>
    <name evidence="12" type="ORF">GCM10023340_00180</name>
</gene>
<proteinExistence type="inferred from homology"/>
<dbReference type="InterPro" id="IPR011545">
    <property type="entry name" value="DEAD/DEAH_box_helicase_dom"/>
</dbReference>
<dbReference type="PROSITE" id="PS51192">
    <property type="entry name" value="HELICASE_ATP_BIND_1"/>
    <property type="match status" value="1"/>
</dbReference>
<dbReference type="Pfam" id="PF00270">
    <property type="entry name" value="DEAD"/>
    <property type="match status" value="1"/>
</dbReference>
<dbReference type="InterPro" id="IPR036388">
    <property type="entry name" value="WH-like_DNA-bd_sf"/>
</dbReference>
<dbReference type="Gene3D" id="3.40.50.2020">
    <property type="match status" value="1"/>
</dbReference>
<comment type="similarity">
    <text evidence="1">Belongs to the helicase family. RecQ subfamily.</text>
</comment>
<dbReference type="InterPro" id="IPR014001">
    <property type="entry name" value="Helicase_ATP-bd"/>
</dbReference>
<dbReference type="PANTHER" id="PTHR13710:SF105">
    <property type="entry name" value="ATP-DEPENDENT DNA HELICASE Q1"/>
    <property type="match status" value="1"/>
</dbReference>
<comment type="catalytic activity">
    <reaction evidence="6">
        <text>Couples ATP hydrolysis with the unwinding of duplex DNA by translocating in the 3'-5' direction.</text>
        <dbReference type="EC" id="5.6.2.4"/>
    </reaction>
</comment>
<dbReference type="GO" id="GO:0004386">
    <property type="term" value="F:helicase activity"/>
    <property type="evidence" value="ECO:0007669"/>
    <property type="project" value="UniProtKB-KW"/>
</dbReference>
<dbReference type="InterPro" id="IPR027417">
    <property type="entry name" value="P-loop_NTPase"/>
</dbReference>
<dbReference type="EC" id="5.6.2.4" evidence="7"/>
<protein>
    <recommendedName>
        <fullName evidence="8">ATP-dependent DNA helicase RecQ</fullName>
        <ecNumber evidence="7">5.6.2.4</ecNumber>
    </recommendedName>
    <alternativeName>
        <fullName evidence="9">DNA 3'-5' helicase RecQ</fullName>
    </alternativeName>
</protein>
<evidence type="ECO:0000256" key="8">
    <source>
        <dbReference type="ARBA" id="ARBA00044535"/>
    </source>
</evidence>
<evidence type="ECO:0000259" key="10">
    <source>
        <dbReference type="PROSITE" id="PS51192"/>
    </source>
</evidence>
<dbReference type="InterPro" id="IPR001650">
    <property type="entry name" value="Helicase_C-like"/>
</dbReference>
<evidence type="ECO:0000313" key="12">
    <source>
        <dbReference type="EMBL" id="GAA5140288.1"/>
    </source>
</evidence>
<dbReference type="SUPFAM" id="SSF53271">
    <property type="entry name" value="PRTase-like"/>
    <property type="match status" value="1"/>
</dbReference>
<dbReference type="PANTHER" id="PTHR13710">
    <property type="entry name" value="DNA HELICASE RECQ FAMILY MEMBER"/>
    <property type="match status" value="1"/>
</dbReference>
<evidence type="ECO:0000256" key="1">
    <source>
        <dbReference type="ARBA" id="ARBA00005446"/>
    </source>
</evidence>
<accession>A0ABP9P775</accession>
<dbReference type="EMBL" id="BAABKG010000001">
    <property type="protein sequence ID" value="GAA5140288.1"/>
    <property type="molecule type" value="Genomic_DNA"/>
</dbReference>
<dbReference type="Gene3D" id="1.10.10.10">
    <property type="entry name" value="Winged helix-like DNA-binding domain superfamily/Winged helix DNA-binding domain"/>
    <property type="match status" value="1"/>
</dbReference>
<keyword evidence="2" id="KW-0547">Nucleotide-binding</keyword>
<name>A0ABP9P775_9ACTN</name>
<keyword evidence="3" id="KW-0067">ATP-binding</keyword>
<dbReference type="Gene3D" id="3.40.50.300">
    <property type="entry name" value="P-loop containing nucleotide triphosphate hydrolases"/>
    <property type="match status" value="2"/>
</dbReference>
<evidence type="ECO:0000256" key="9">
    <source>
        <dbReference type="ARBA" id="ARBA00044550"/>
    </source>
</evidence>
<dbReference type="Proteomes" id="UP001500221">
    <property type="component" value="Unassembled WGS sequence"/>
</dbReference>
<evidence type="ECO:0000259" key="11">
    <source>
        <dbReference type="PROSITE" id="PS51194"/>
    </source>
</evidence>
<dbReference type="InterPro" id="IPR029057">
    <property type="entry name" value="PRTase-like"/>
</dbReference>
<dbReference type="InterPro" id="IPR032284">
    <property type="entry name" value="RecQ_Zn-bd"/>
</dbReference>
<comment type="caution">
    <text evidence="12">The sequence shown here is derived from an EMBL/GenBank/DDBJ whole genome shotgun (WGS) entry which is preliminary data.</text>
</comment>
<evidence type="ECO:0000256" key="4">
    <source>
        <dbReference type="ARBA" id="ARBA00023125"/>
    </source>
</evidence>
<dbReference type="Pfam" id="PF00271">
    <property type="entry name" value="Helicase_C"/>
    <property type="match status" value="1"/>
</dbReference>
<evidence type="ECO:0000256" key="2">
    <source>
        <dbReference type="ARBA" id="ARBA00022741"/>
    </source>
</evidence>
<evidence type="ECO:0000256" key="3">
    <source>
        <dbReference type="ARBA" id="ARBA00022840"/>
    </source>
</evidence>
<dbReference type="SMART" id="SM00487">
    <property type="entry name" value="DEXDc"/>
    <property type="match status" value="1"/>
</dbReference>
<keyword evidence="5" id="KW-0413">Isomerase</keyword>
<evidence type="ECO:0000256" key="6">
    <source>
        <dbReference type="ARBA" id="ARBA00034617"/>
    </source>
</evidence>
<keyword evidence="4" id="KW-0238">DNA-binding</keyword>
<dbReference type="RefSeq" id="WP_345452976.1">
    <property type="nucleotide sequence ID" value="NZ_BAABKG010000001.1"/>
</dbReference>
<reference evidence="13" key="1">
    <citation type="journal article" date="2019" name="Int. J. Syst. Evol. Microbiol.">
        <title>The Global Catalogue of Microorganisms (GCM) 10K type strain sequencing project: providing services to taxonomists for standard genome sequencing and annotation.</title>
        <authorList>
            <consortium name="The Broad Institute Genomics Platform"/>
            <consortium name="The Broad Institute Genome Sequencing Center for Infectious Disease"/>
            <person name="Wu L."/>
            <person name="Ma J."/>
        </authorList>
    </citation>
    <scope>NUCLEOTIDE SEQUENCE [LARGE SCALE GENOMIC DNA]</scope>
    <source>
        <strain evidence="13">JCM 18459</strain>
    </source>
</reference>
<sequence>MSSTSTLPEADVREAAEQHLRRLVGRDDAVLHDDQWTAIAALVVERRRALVVQRTGWGKSAVYFVATLLLRAQGAGPTVIISPLLALMRNQIAAAERAGVRAVTINSTNLEQWEESHRAIANGEVDVLLVSPERLNNPGFRDEVLPRLAATCGLLVVDEAHCISDWGHDFRPDYRRIRTLLGELPAGIPVLATTATANERVTHDVAEQLQAASSEPVETLRGSLDRASLRLGVVRLRTAQQRLAWLADHLAEQQGSGIVYCLTVAATRDVADYLRSRGHDVAAYSGQTEPTERLALEEALVSGRLKALIATSALGMGFDATLGFVVNLGAPQSPVAYYQQVGRAGRGSGLPPEGATVVLLPATEDRDIWAYFGSLSFPPEVQVRETLAVLDDEGGPLSTPALETRVELSRTRLEQMLKVLDVDGAVRRVRGGWESTGQPWSYDEERYRRVREAREREQQAMLDYLATDGCRMRFLRQQLDDPSPDAAADCGRCDNCGGLTLDTAVSDAAVEEAEQRLARPGVVVEPRKMWPTGLAAIGIGLKGRITGADEGRAVARLTDLGHGAALRALFAPGAGDQPVPDTLARALVEVLMDWRPRVDGLVVVESLTRPALVDDLAANLSRFLKKPLVGRYAIVDPGVEPGRGAMNSAQRVATVGRRFSLQLDDAEVPGGDLTGRTLLLLDDLVVTGWTLTGAAVALRERGADAVLPLTLAVER</sequence>
<feature type="domain" description="Helicase ATP-binding" evidence="10">
    <location>
        <begin position="40"/>
        <end position="215"/>
    </location>
</feature>
<dbReference type="PROSITE" id="PS51194">
    <property type="entry name" value="HELICASE_CTER"/>
    <property type="match status" value="1"/>
</dbReference>
<evidence type="ECO:0000256" key="5">
    <source>
        <dbReference type="ARBA" id="ARBA00023235"/>
    </source>
</evidence>
<feature type="domain" description="Helicase C-terminal" evidence="11">
    <location>
        <begin position="242"/>
        <end position="403"/>
    </location>
</feature>
<dbReference type="SMART" id="SM00490">
    <property type="entry name" value="HELICc"/>
    <property type="match status" value="1"/>
</dbReference>
<organism evidence="12 13">
    <name type="scientific">Nocardioides marinquilinus</name>
    <dbReference type="NCBI Taxonomy" id="1210400"/>
    <lineage>
        <taxon>Bacteria</taxon>
        <taxon>Bacillati</taxon>
        <taxon>Actinomycetota</taxon>
        <taxon>Actinomycetes</taxon>
        <taxon>Propionibacteriales</taxon>
        <taxon>Nocardioidaceae</taxon>
        <taxon>Nocardioides</taxon>
    </lineage>
</organism>
<keyword evidence="12" id="KW-0378">Hydrolase</keyword>
<keyword evidence="13" id="KW-1185">Reference proteome</keyword>
<evidence type="ECO:0000313" key="13">
    <source>
        <dbReference type="Proteomes" id="UP001500221"/>
    </source>
</evidence>
<dbReference type="Pfam" id="PF16124">
    <property type="entry name" value="RecQ_Zn_bind"/>
    <property type="match status" value="1"/>
</dbReference>
<dbReference type="SUPFAM" id="SSF52540">
    <property type="entry name" value="P-loop containing nucleoside triphosphate hydrolases"/>
    <property type="match status" value="1"/>
</dbReference>
<keyword evidence="12" id="KW-0347">Helicase</keyword>